<evidence type="ECO:0000313" key="3">
    <source>
        <dbReference type="Proteomes" id="UP000195221"/>
    </source>
</evidence>
<feature type="compositionally biased region" description="Polar residues" evidence="1">
    <location>
        <begin position="1"/>
        <end position="12"/>
    </location>
</feature>
<organism evidence="2 3">
    <name type="scientific">Caballeronia sordidicola</name>
    <name type="common">Burkholderia sordidicola</name>
    <dbReference type="NCBI Taxonomy" id="196367"/>
    <lineage>
        <taxon>Bacteria</taxon>
        <taxon>Pseudomonadati</taxon>
        <taxon>Pseudomonadota</taxon>
        <taxon>Betaproteobacteria</taxon>
        <taxon>Burkholderiales</taxon>
        <taxon>Burkholderiaceae</taxon>
        <taxon>Caballeronia</taxon>
    </lineage>
</organism>
<feature type="region of interest" description="Disordered" evidence="1">
    <location>
        <begin position="1"/>
        <end position="20"/>
    </location>
</feature>
<evidence type="ECO:0000256" key="1">
    <source>
        <dbReference type="SAM" id="MobiDB-lite"/>
    </source>
</evidence>
<dbReference type="Proteomes" id="UP000195221">
    <property type="component" value="Unassembled WGS sequence"/>
</dbReference>
<dbReference type="AlphaFoldDB" id="A0A242MYM2"/>
<dbReference type="EMBL" id="NBTZ01000037">
    <property type="protein sequence ID" value="OTP76423.1"/>
    <property type="molecule type" value="Genomic_DNA"/>
</dbReference>
<name>A0A242MYM2_CABSO</name>
<evidence type="ECO:0000313" key="2">
    <source>
        <dbReference type="EMBL" id="OTP76423.1"/>
    </source>
</evidence>
<sequence>MHPLSITRTQVEPMQKSKHALEREELQALAERYRMERAAESSGSTEAGWQCGRGHAWDDALSAVQNVRCMNCASQRREQRLERLRALAAERGGKLVSADYVDAGAPLEWECAFGHTWAALPADVARCWCHECARMDVYDQAVG</sequence>
<accession>A0A242MYM2</accession>
<reference evidence="2 3" key="1">
    <citation type="submission" date="2017-03" db="EMBL/GenBank/DDBJ databases">
        <title>Genome analysis of strain PAMC 26577.</title>
        <authorList>
            <person name="Oh H.-M."/>
            <person name="Yang J.-A."/>
        </authorList>
    </citation>
    <scope>NUCLEOTIDE SEQUENCE [LARGE SCALE GENOMIC DNA]</scope>
    <source>
        <strain evidence="2 3">PAMC 26577</strain>
    </source>
</reference>
<comment type="caution">
    <text evidence="2">The sequence shown here is derived from an EMBL/GenBank/DDBJ whole genome shotgun (WGS) entry which is preliminary data.</text>
</comment>
<proteinExistence type="predicted"/>
<protein>
    <submittedName>
        <fullName evidence="2">Uncharacterized protein</fullName>
    </submittedName>
</protein>
<gene>
    <name evidence="2" type="ORF">PAMC26577_11065</name>
</gene>